<evidence type="ECO:0000313" key="2">
    <source>
        <dbReference type="EMBL" id="QSB15179.1"/>
    </source>
</evidence>
<keyword evidence="1" id="KW-0812">Transmembrane</keyword>
<keyword evidence="3" id="KW-1185">Reference proteome</keyword>
<dbReference type="KEGG" id="nhy:JQS43_02050"/>
<dbReference type="AlphaFoldDB" id="A0A895YI28"/>
<dbReference type="Proteomes" id="UP000662857">
    <property type="component" value="Chromosome"/>
</dbReference>
<organism evidence="2 3">
    <name type="scientific">Natronosporangium hydrolyticum</name>
    <dbReference type="NCBI Taxonomy" id="2811111"/>
    <lineage>
        <taxon>Bacteria</taxon>
        <taxon>Bacillati</taxon>
        <taxon>Actinomycetota</taxon>
        <taxon>Actinomycetes</taxon>
        <taxon>Micromonosporales</taxon>
        <taxon>Micromonosporaceae</taxon>
        <taxon>Natronosporangium</taxon>
    </lineage>
</organism>
<proteinExistence type="predicted"/>
<protein>
    <submittedName>
        <fullName evidence="2">Uncharacterized protein</fullName>
    </submittedName>
</protein>
<dbReference type="EMBL" id="CP070499">
    <property type="protein sequence ID" value="QSB15179.1"/>
    <property type="molecule type" value="Genomic_DNA"/>
</dbReference>
<reference evidence="2" key="1">
    <citation type="submission" date="2021-02" db="EMBL/GenBank/DDBJ databases">
        <title>Natrosporangium hydrolyticum gen. nov., sp. nov, a haloalkaliphilic actinobacterium from a soda solonchak soil.</title>
        <authorList>
            <person name="Sorokin D.Y."/>
            <person name="Khijniak T.V."/>
            <person name="Zakharycheva A.P."/>
            <person name="Boueva O.V."/>
            <person name="Ariskina E.V."/>
            <person name="Hahnke R.L."/>
            <person name="Bunk B."/>
            <person name="Sproer C."/>
            <person name="Schumann P."/>
            <person name="Evtushenko L.I."/>
            <person name="Kublanov I.V."/>
        </authorList>
    </citation>
    <scope>NUCLEOTIDE SEQUENCE</scope>
    <source>
        <strain evidence="2">DSM 106523</strain>
    </source>
</reference>
<accession>A0A895YI28</accession>
<keyword evidence="1" id="KW-1133">Transmembrane helix</keyword>
<feature type="transmembrane region" description="Helical" evidence="1">
    <location>
        <begin position="6"/>
        <end position="26"/>
    </location>
</feature>
<evidence type="ECO:0000313" key="3">
    <source>
        <dbReference type="Proteomes" id="UP000662857"/>
    </source>
</evidence>
<name>A0A895YI28_9ACTN</name>
<gene>
    <name evidence="2" type="ORF">JQS43_02050</name>
</gene>
<sequence>MYGLEVVVVDVGVLVGAVVPYLCALAGRYGSAVLERAVQEGTEAGADATFGLGRRLLRRLLSPEVPARDAIEEAVADLGAHPDDEDFQRAVRAQLKKALANDEQLRSDLAELLGGAGGVSVAAVGERSVAAQTISGVVVTGDDAKIKR</sequence>
<evidence type="ECO:0000256" key="1">
    <source>
        <dbReference type="SAM" id="Phobius"/>
    </source>
</evidence>
<keyword evidence="1" id="KW-0472">Membrane</keyword>